<protein>
    <submittedName>
        <fullName evidence="1">Uncharacterized protein</fullName>
    </submittedName>
</protein>
<sequence>MLILEKEEEVEKREKFNGSSRWSPEEIRKDKEKVEKIREYFASKGITGEEASKMILQMRHGKEE</sequence>
<proteinExistence type="predicted"/>
<organism evidence="1 2">
    <name type="scientific">bacterium (Candidatus Ratteibacteria) CG01_land_8_20_14_3_00_40_19</name>
    <dbReference type="NCBI Taxonomy" id="2014290"/>
    <lineage>
        <taxon>Bacteria</taxon>
        <taxon>Candidatus Ratteibacteria</taxon>
    </lineage>
</organism>
<gene>
    <name evidence="1" type="ORF">COS11_01440</name>
</gene>
<evidence type="ECO:0000313" key="1">
    <source>
        <dbReference type="EMBL" id="PIV64580.1"/>
    </source>
</evidence>
<accession>A0A2M7EA10</accession>
<name>A0A2M7EA10_9BACT</name>
<dbReference type="Proteomes" id="UP000228886">
    <property type="component" value="Unassembled WGS sequence"/>
</dbReference>
<evidence type="ECO:0000313" key="2">
    <source>
        <dbReference type="Proteomes" id="UP000228886"/>
    </source>
</evidence>
<reference evidence="2" key="1">
    <citation type="submission" date="2017-09" db="EMBL/GenBank/DDBJ databases">
        <title>Depth-based differentiation of microbial function through sediment-hosted aquifers and enrichment of novel symbionts in the deep terrestrial subsurface.</title>
        <authorList>
            <person name="Probst A.J."/>
            <person name="Ladd B."/>
            <person name="Jarett J.K."/>
            <person name="Geller-Mcgrath D.E."/>
            <person name="Sieber C.M.K."/>
            <person name="Emerson J.B."/>
            <person name="Anantharaman K."/>
            <person name="Thomas B.C."/>
            <person name="Malmstrom R."/>
            <person name="Stieglmeier M."/>
            <person name="Klingl A."/>
            <person name="Woyke T."/>
            <person name="Ryan C.M."/>
            <person name="Banfield J.F."/>
        </authorList>
    </citation>
    <scope>NUCLEOTIDE SEQUENCE [LARGE SCALE GENOMIC DNA]</scope>
</reference>
<comment type="caution">
    <text evidence="1">The sequence shown here is derived from an EMBL/GenBank/DDBJ whole genome shotgun (WGS) entry which is preliminary data.</text>
</comment>
<dbReference type="EMBL" id="PETL01000074">
    <property type="protein sequence ID" value="PIV64580.1"/>
    <property type="molecule type" value="Genomic_DNA"/>
</dbReference>
<dbReference type="AlphaFoldDB" id="A0A2M7EA10"/>